<dbReference type="EMBL" id="BTPU01000005">
    <property type="protein sequence ID" value="GMQ61208.1"/>
    <property type="molecule type" value="Genomic_DNA"/>
</dbReference>
<comment type="caution">
    <text evidence="1">The sequence shown here is derived from an EMBL/GenBank/DDBJ whole genome shotgun (WGS) entry which is preliminary data.</text>
</comment>
<keyword evidence="2" id="KW-1185">Reference proteome</keyword>
<dbReference type="Proteomes" id="UP001374599">
    <property type="component" value="Unassembled WGS sequence"/>
</dbReference>
<accession>A0ACB5UF99</accession>
<proteinExistence type="predicted"/>
<gene>
    <name evidence="1" type="ORF">AN2V17_04360</name>
</gene>
<sequence>MGMSNYLETKWLNTIRGFVFMGVNEVYVGLFTTPGTDLTPGTEPSDSAYSRQLVTFSEPVQESDKAVIKNTAELSFNPATENWGTISHFGLFDASTGGNYLFHGEVNTAKTVETDDQLKIQANELTVSLE</sequence>
<protein>
    <submittedName>
        <fullName evidence="1">Uncharacterized protein</fullName>
    </submittedName>
</protein>
<evidence type="ECO:0000313" key="2">
    <source>
        <dbReference type="Proteomes" id="UP001374599"/>
    </source>
</evidence>
<reference evidence="1" key="1">
    <citation type="submission" date="2023-09" db="EMBL/GenBank/DDBJ databases">
        <title>Vallitalea sediminicola and Vallitalea maricola sp. nov., anaerobic bacteria isolated from marine sediment.</title>
        <authorList>
            <person name="Hirano S."/>
            <person name="Maeda A."/>
            <person name="Terahara T."/>
            <person name="Mori K."/>
            <person name="Hamada M."/>
            <person name="Matsumoto R."/>
            <person name="Kobayashi T."/>
        </authorList>
    </citation>
    <scope>NUCLEOTIDE SEQUENCE</scope>
    <source>
        <strain evidence="1">AN17-2</strain>
    </source>
</reference>
<name>A0ACB5UF99_9FIRM</name>
<organism evidence="1 2">
    <name type="scientific">Vallitalea maricola</name>
    <dbReference type="NCBI Taxonomy" id="3074433"/>
    <lineage>
        <taxon>Bacteria</taxon>
        <taxon>Bacillati</taxon>
        <taxon>Bacillota</taxon>
        <taxon>Clostridia</taxon>
        <taxon>Lachnospirales</taxon>
        <taxon>Vallitaleaceae</taxon>
        <taxon>Vallitalea</taxon>
    </lineage>
</organism>
<evidence type="ECO:0000313" key="1">
    <source>
        <dbReference type="EMBL" id="GMQ61208.1"/>
    </source>
</evidence>